<evidence type="ECO:0000313" key="1">
    <source>
        <dbReference type="EMBL" id="MFO2475817.1"/>
    </source>
</evidence>
<protein>
    <submittedName>
        <fullName evidence="1">LysR family transcriptional regulator</fullName>
    </submittedName>
</protein>
<reference evidence="1" key="1">
    <citation type="submission" date="2022-11" db="EMBL/GenBank/DDBJ databases">
        <title>Draft genome sequences of strains of Pseudomonas imrae sp. nov.</title>
        <authorList>
            <person name="Salva Serra F."/>
            <person name="Nimje P."/>
            <person name="Moore E.R.B."/>
            <person name="Marathe N.P."/>
        </authorList>
    </citation>
    <scope>NUCLEOTIDE SEQUENCE</scope>
    <source>
        <strain evidence="1">15FMM2</strain>
    </source>
</reference>
<dbReference type="Proteomes" id="UP001637618">
    <property type="component" value="Unassembled WGS sequence"/>
</dbReference>
<proteinExistence type="predicted"/>
<accession>A0ACC7PDR4</accession>
<gene>
    <name evidence="1" type="ORF">OOJ96_00140</name>
</gene>
<name>A0ACC7PDR4_9PSED</name>
<dbReference type="EMBL" id="JAPEQY010000001">
    <property type="protein sequence ID" value="MFO2475817.1"/>
    <property type="molecule type" value="Genomic_DNA"/>
</dbReference>
<organism evidence="1 2">
    <name type="scientific">Pseudomonas imrae</name>
    <dbReference type="NCBI Taxonomy" id="2992837"/>
    <lineage>
        <taxon>Bacteria</taxon>
        <taxon>Pseudomonadati</taxon>
        <taxon>Pseudomonadota</taxon>
        <taxon>Gammaproteobacteria</taxon>
        <taxon>Pseudomonadales</taxon>
        <taxon>Pseudomonadaceae</taxon>
        <taxon>Pseudomonas</taxon>
    </lineage>
</organism>
<evidence type="ECO:0000313" key="2">
    <source>
        <dbReference type="Proteomes" id="UP001637618"/>
    </source>
</evidence>
<comment type="caution">
    <text evidence="1">The sequence shown here is derived from an EMBL/GenBank/DDBJ whole genome shotgun (WGS) entry which is preliminary data.</text>
</comment>
<sequence length="167" mass="18755">MDKVDQSRVFVRVAEMESFIKAAHVLKLPRATVSAAIQHPDDLSKGHISVGYASDISSNESAWEYHLAGVEQALRLPSNIIVNNAENYIACCCAGLGLIQVPLFDVQHLIDSGQLVEVMSRYRPAPMDVSALYPDRRQRSLRLDVFIEWFEGLISPYLEQRLSRQNA</sequence>
<keyword evidence="2" id="KW-1185">Reference proteome</keyword>